<protein>
    <submittedName>
        <fullName evidence="2">Intracellular sulfur oxidation protein, DsrE/DsrF family</fullName>
    </submittedName>
</protein>
<organism evidence="2 3">
    <name type="scientific">Pseudoalteromonas denitrificans DSM 6059</name>
    <dbReference type="NCBI Taxonomy" id="1123010"/>
    <lineage>
        <taxon>Bacteria</taxon>
        <taxon>Pseudomonadati</taxon>
        <taxon>Pseudomonadota</taxon>
        <taxon>Gammaproteobacteria</taxon>
        <taxon>Alteromonadales</taxon>
        <taxon>Pseudoalteromonadaceae</taxon>
        <taxon>Pseudoalteromonas</taxon>
    </lineage>
</organism>
<dbReference type="STRING" id="1123010.SAMN02745724_02336"/>
<dbReference type="InterPro" id="IPR003787">
    <property type="entry name" value="Sulphur_relay_DsrE/F-like"/>
</dbReference>
<dbReference type="Proteomes" id="UP000198862">
    <property type="component" value="Unassembled WGS sequence"/>
</dbReference>
<sequence length="181" mass="20314">MTKNINKLFTLIAFCISFSSFSSPTSFKDGPLIKGFGKHAPVKQQLILNTQDTFKVVFDVSEQGSTDTLNRRFDSLARFLNMHVANGFAPKNIQLALVVHGKAGYDLLNNQSYQARFSKNNPNKQLLQQLLHNKVRIYLCGQSARYFEINNAQLHTGVKMALSAMTAHVVLNNEGYSQNPF</sequence>
<dbReference type="PANTHER" id="PTHR37691:SF1">
    <property type="entry name" value="BLR3518 PROTEIN"/>
    <property type="match status" value="1"/>
</dbReference>
<dbReference type="InterPro" id="IPR027396">
    <property type="entry name" value="DsrEFH-like"/>
</dbReference>
<keyword evidence="3" id="KW-1185">Reference proteome</keyword>
<keyword evidence="1" id="KW-0732">Signal</keyword>
<accession>A0A1I1LDY8</accession>
<dbReference type="EMBL" id="FOLO01000016">
    <property type="protein sequence ID" value="SFC71304.1"/>
    <property type="molecule type" value="Genomic_DNA"/>
</dbReference>
<reference evidence="2 3" key="1">
    <citation type="submission" date="2016-10" db="EMBL/GenBank/DDBJ databases">
        <authorList>
            <person name="de Groot N.N."/>
        </authorList>
    </citation>
    <scope>NUCLEOTIDE SEQUENCE [LARGE SCALE GENOMIC DNA]</scope>
    <source>
        <strain evidence="2 3">DSM 6059</strain>
    </source>
</reference>
<evidence type="ECO:0000313" key="3">
    <source>
        <dbReference type="Proteomes" id="UP000198862"/>
    </source>
</evidence>
<dbReference type="Gene3D" id="3.40.1260.10">
    <property type="entry name" value="DsrEFH-like"/>
    <property type="match status" value="1"/>
</dbReference>
<proteinExistence type="predicted"/>
<dbReference type="RefSeq" id="WP_091983866.1">
    <property type="nucleotide sequence ID" value="NZ_FOLO01000016.1"/>
</dbReference>
<name>A0A1I1LDY8_9GAMM</name>
<evidence type="ECO:0000313" key="2">
    <source>
        <dbReference type="EMBL" id="SFC71304.1"/>
    </source>
</evidence>
<feature type="chain" id="PRO_5011481086" evidence="1">
    <location>
        <begin position="23"/>
        <end position="181"/>
    </location>
</feature>
<gene>
    <name evidence="2" type="ORF">SAMN02745724_02336</name>
</gene>
<dbReference type="SUPFAM" id="SSF75169">
    <property type="entry name" value="DsrEFH-like"/>
    <property type="match status" value="1"/>
</dbReference>
<dbReference type="OrthoDB" id="7206705at2"/>
<dbReference type="AlphaFoldDB" id="A0A1I1LDY8"/>
<feature type="signal peptide" evidence="1">
    <location>
        <begin position="1"/>
        <end position="22"/>
    </location>
</feature>
<dbReference type="Pfam" id="PF02635">
    <property type="entry name" value="DsrE"/>
    <property type="match status" value="1"/>
</dbReference>
<dbReference type="PANTHER" id="PTHR37691">
    <property type="entry name" value="BLR3518 PROTEIN"/>
    <property type="match status" value="1"/>
</dbReference>
<evidence type="ECO:0000256" key="1">
    <source>
        <dbReference type="SAM" id="SignalP"/>
    </source>
</evidence>